<dbReference type="GO" id="GO:0005152">
    <property type="term" value="F:interleukin-1 receptor antagonist activity"/>
    <property type="evidence" value="ECO:0007669"/>
    <property type="project" value="TreeGrafter"/>
</dbReference>
<evidence type="ECO:0000256" key="7">
    <source>
        <dbReference type="ARBA" id="ARBA00023157"/>
    </source>
</evidence>
<reference evidence="12" key="1">
    <citation type="submission" date="2025-08" db="UniProtKB">
        <authorList>
            <consortium name="RefSeq"/>
        </authorList>
    </citation>
    <scope>IDENTIFICATION</scope>
</reference>
<comment type="subcellular location">
    <subcellularLocation>
        <location evidence="1">Cytoplasm</location>
    </subcellularLocation>
    <subcellularLocation>
        <location evidence="2 10">Secreted</location>
    </subcellularLocation>
</comment>
<dbReference type="InterPro" id="IPR000975">
    <property type="entry name" value="IL-1_fam"/>
</dbReference>
<evidence type="ECO:0000256" key="9">
    <source>
        <dbReference type="ARBA" id="ARBA00034096"/>
    </source>
</evidence>
<dbReference type="AlphaFoldDB" id="A0A6P5P8N7"/>
<evidence type="ECO:0000256" key="1">
    <source>
        <dbReference type="ARBA" id="ARBA00004496"/>
    </source>
</evidence>
<evidence type="ECO:0000256" key="2">
    <source>
        <dbReference type="ARBA" id="ARBA00004613"/>
    </source>
</evidence>
<evidence type="ECO:0000313" key="11">
    <source>
        <dbReference type="Proteomes" id="UP000515126"/>
    </source>
</evidence>
<evidence type="ECO:0000256" key="8">
    <source>
        <dbReference type="ARBA" id="ARBA00023180"/>
    </source>
</evidence>
<keyword evidence="7" id="KW-1015">Disulfide bond</keyword>
<dbReference type="GO" id="GO:0005737">
    <property type="term" value="C:cytoplasm"/>
    <property type="evidence" value="ECO:0007669"/>
    <property type="project" value="UniProtKB-SubCell"/>
</dbReference>
<dbReference type="InterPro" id="IPR020877">
    <property type="entry name" value="IL-1_CS"/>
</dbReference>
<dbReference type="GO" id="GO:0005149">
    <property type="term" value="F:interleukin-1 receptor binding"/>
    <property type="evidence" value="ECO:0007669"/>
    <property type="project" value="UniProtKB-UniRule"/>
</dbReference>
<evidence type="ECO:0000256" key="3">
    <source>
        <dbReference type="ARBA" id="ARBA00010448"/>
    </source>
</evidence>
<dbReference type="Pfam" id="PF00340">
    <property type="entry name" value="IL1"/>
    <property type="match status" value="1"/>
</dbReference>
<keyword evidence="6" id="KW-0732">Signal</keyword>
<dbReference type="GO" id="GO:0005615">
    <property type="term" value="C:extracellular space"/>
    <property type="evidence" value="ECO:0007669"/>
    <property type="project" value="InterPro"/>
</dbReference>
<dbReference type="Proteomes" id="UP000515126">
    <property type="component" value="Chromosome 2"/>
</dbReference>
<comment type="similarity">
    <text evidence="3 10">Belongs to the IL-1 family.</text>
</comment>
<dbReference type="GO" id="GO:2000660">
    <property type="term" value="P:negative regulation of interleukin-1-mediated signaling pathway"/>
    <property type="evidence" value="ECO:0007669"/>
    <property type="project" value="TreeGrafter"/>
</dbReference>
<keyword evidence="8" id="KW-0325">Glycoprotein</keyword>
<dbReference type="PANTHER" id="PTHR10078">
    <property type="entry name" value="INTERLEUKIN-1 FAMILY MEMBER"/>
    <property type="match status" value="1"/>
</dbReference>
<accession>A0A6P5P8N7</accession>
<gene>
    <name evidence="12" type="primary">Il1rn</name>
</gene>
<dbReference type="Gene3D" id="2.80.10.50">
    <property type="match status" value="1"/>
</dbReference>
<dbReference type="GO" id="GO:0002437">
    <property type="term" value="P:inflammatory response to antigenic stimulus"/>
    <property type="evidence" value="ECO:0007669"/>
    <property type="project" value="TreeGrafter"/>
</dbReference>
<dbReference type="PROSITE" id="PS00253">
    <property type="entry name" value="INTERLEUKIN_1"/>
    <property type="match status" value="1"/>
</dbReference>
<keyword evidence="5 10" id="KW-0964">Secreted</keyword>
<protein>
    <recommendedName>
        <fullName evidence="10">Interleukin-1</fullName>
    </recommendedName>
</protein>
<dbReference type="PANTHER" id="PTHR10078:SF28">
    <property type="entry name" value="INTERLEUKIN-1 RECEPTOR ANTAGONIST PROTEIN"/>
    <property type="match status" value="1"/>
</dbReference>
<dbReference type="PRINTS" id="PR01360">
    <property type="entry name" value="INTRLEUKIN1X"/>
</dbReference>
<evidence type="ECO:0000256" key="4">
    <source>
        <dbReference type="ARBA" id="ARBA00022490"/>
    </source>
</evidence>
<keyword evidence="12" id="KW-0675">Receptor</keyword>
<dbReference type="GO" id="GO:0005125">
    <property type="term" value="F:cytokine activity"/>
    <property type="evidence" value="ECO:0007669"/>
    <property type="project" value="UniProtKB-UniRule"/>
</dbReference>
<name>A0A6P5P8N7_MUSCR</name>
<keyword evidence="4" id="KW-0963">Cytoplasm</keyword>
<dbReference type="SUPFAM" id="SSF50353">
    <property type="entry name" value="Cytokine"/>
    <property type="match status" value="1"/>
</dbReference>
<evidence type="ECO:0000256" key="6">
    <source>
        <dbReference type="ARBA" id="ARBA00022729"/>
    </source>
</evidence>
<proteinExistence type="inferred from homology"/>
<dbReference type="RefSeq" id="XP_021011259.1">
    <property type="nucleotide sequence ID" value="XM_021155600.2"/>
</dbReference>
<keyword evidence="11" id="KW-1185">Reference proteome</keyword>
<sequence length="162" mass="18307">MTAAQAEAACRPSGKRPCKMQAFRIWDTNQKTFYLRNNQLIAGYLQGPNIKLEEKIDMVPIDLHNVFLGIHGGKLCLSCAKSGDDIKLQLEEVNITDLSKNKEEDKRFTFIRSEKGPTTSFESAACPGWFLCTTLEADRPVSLTNTPEEPLIVTKFYFQEDQ</sequence>
<dbReference type="SMART" id="SM00125">
    <property type="entry name" value="IL1"/>
    <property type="match status" value="1"/>
</dbReference>
<dbReference type="PRINTS" id="PR00264">
    <property type="entry name" value="INTERLEUKIN1"/>
</dbReference>
<organism evidence="11 12">
    <name type="scientific">Mus caroli</name>
    <name type="common">Ryukyu mouse</name>
    <name type="synonym">Ricefield mouse</name>
    <dbReference type="NCBI Taxonomy" id="10089"/>
    <lineage>
        <taxon>Eukaryota</taxon>
        <taxon>Metazoa</taxon>
        <taxon>Chordata</taxon>
        <taxon>Craniata</taxon>
        <taxon>Vertebrata</taxon>
        <taxon>Euteleostomi</taxon>
        <taxon>Mammalia</taxon>
        <taxon>Eutheria</taxon>
        <taxon>Euarchontoglires</taxon>
        <taxon>Glires</taxon>
        <taxon>Rodentia</taxon>
        <taxon>Myomorpha</taxon>
        <taxon>Muroidea</taxon>
        <taxon>Muridae</taxon>
        <taxon>Murinae</taxon>
        <taxon>Mus</taxon>
        <taxon>Mus</taxon>
    </lineage>
</organism>
<dbReference type="CTD" id="3557"/>
<evidence type="ECO:0000313" key="12">
    <source>
        <dbReference type="RefSeq" id="XP_021011259.1"/>
    </source>
</evidence>
<comment type="function">
    <text evidence="9">Anti-inflammatory antagonist of interleukin-1 family of proinflammatory cytokines such as interleukin-1beta/IL1B and interleukin-1alpha/IL1A. Protects from immune dysregulation and uncontrolled systemic inflammation triggered by IL1 for a range of innate stimulatory agents such as pathogens.</text>
</comment>
<evidence type="ECO:0000256" key="5">
    <source>
        <dbReference type="ARBA" id="ARBA00022525"/>
    </source>
</evidence>
<dbReference type="FunFam" id="2.80.10.50:FF:000013">
    <property type="entry name" value="Interleukin-1"/>
    <property type="match status" value="1"/>
</dbReference>
<evidence type="ECO:0000256" key="10">
    <source>
        <dbReference type="RuleBase" id="RU003753"/>
    </source>
</evidence>
<dbReference type="InterPro" id="IPR003297">
    <property type="entry name" value="IL-1RA/IL-36"/>
</dbReference>
<dbReference type="GeneID" id="110289409"/>
<dbReference type="InterPro" id="IPR008996">
    <property type="entry name" value="IL1/FGF"/>
</dbReference>